<sequence length="156" mass="17997">MCEIQKKIELLQKIAHRFNEANIEWALGASMLLYFKGIISEFHDIDLMVSVHDAEQVRTILSEMGELHAPVSAPDPMYRTKVFMEFIIDSVDIDVMAGFSIVSEGKVYDCSLDKEQIVERMTLGTEVIPLQSLQLWCKYYRLMGRSEKADMIERML</sequence>
<organism evidence="1 2">
    <name type="scientific">Blautia segnis</name>
    <dbReference type="NCBI Taxonomy" id="2763030"/>
    <lineage>
        <taxon>Bacteria</taxon>
        <taxon>Bacillati</taxon>
        <taxon>Bacillota</taxon>
        <taxon>Clostridia</taxon>
        <taxon>Lachnospirales</taxon>
        <taxon>Lachnospiraceae</taxon>
        <taxon>Blautia</taxon>
    </lineage>
</organism>
<dbReference type="EMBL" id="JACOOT010000010">
    <property type="protein sequence ID" value="MBC5650384.1"/>
    <property type="molecule type" value="Genomic_DNA"/>
</dbReference>
<dbReference type="Proteomes" id="UP000652847">
    <property type="component" value="Unassembled WGS sequence"/>
</dbReference>
<dbReference type="InterPro" id="IPR019646">
    <property type="entry name" value="Aminoglyc_AdlTrfase"/>
</dbReference>
<evidence type="ECO:0000313" key="1">
    <source>
        <dbReference type="EMBL" id="MBC5650384.1"/>
    </source>
</evidence>
<proteinExistence type="predicted"/>
<dbReference type="Pfam" id="PF10706">
    <property type="entry name" value="Aminoglyc_resit"/>
    <property type="match status" value="1"/>
</dbReference>
<reference evidence="1 2" key="1">
    <citation type="submission" date="2020-08" db="EMBL/GenBank/DDBJ databases">
        <title>Genome public.</title>
        <authorList>
            <person name="Liu C."/>
            <person name="Sun Q."/>
        </authorList>
    </citation>
    <scope>NUCLEOTIDE SEQUENCE [LARGE SCALE GENOMIC DNA]</scope>
    <source>
        <strain evidence="1 2">BX17</strain>
    </source>
</reference>
<dbReference type="RefSeq" id="WP_117852434.1">
    <property type="nucleotide sequence ID" value="NZ_JACOOT010000010.1"/>
</dbReference>
<keyword evidence="2" id="KW-1185">Reference proteome</keyword>
<comment type="caution">
    <text evidence="1">The sequence shown here is derived from an EMBL/GenBank/DDBJ whole genome shotgun (WGS) entry which is preliminary data.</text>
</comment>
<gene>
    <name evidence="1" type="ORF">H8S54_04475</name>
</gene>
<dbReference type="GO" id="GO:0003676">
    <property type="term" value="F:nucleic acid binding"/>
    <property type="evidence" value="ECO:0007669"/>
    <property type="project" value="InterPro"/>
</dbReference>
<dbReference type="InterPro" id="IPR043519">
    <property type="entry name" value="NT_sf"/>
</dbReference>
<dbReference type="Gene3D" id="3.30.460.40">
    <property type="match status" value="1"/>
</dbReference>
<accession>A0A8I0AHB9</accession>
<protein>
    <submittedName>
        <fullName evidence="1">DUF1897 domain-containing protein</fullName>
    </submittedName>
</protein>
<name>A0A8I0AHB9_9FIRM</name>
<evidence type="ECO:0000313" key="2">
    <source>
        <dbReference type="Proteomes" id="UP000652847"/>
    </source>
</evidence>
<dbReference type="AlphaFoldDB" id="A0A8I0AHB9"/>
<dbReference type="GO" id="GO:0006355">
    <property type="term" value="P:regulation of DNA-templated transcription"/>
    <property type="evidence" value="ECO:0007669"/>
    <property type="project" value="InterPro"/>
</dbReference>
<dbReference type="SUPFAM" id="SSF81301">
    <property type="entry name" value="Nucleotidyltransferase"/>
    <property type="match status" value="1"/>
</dbReference>